<evidence type="ECO:0000256" key="12">
    <source>
        <dbReference type="ARBA" id="ARBA00022989"/>
    </source>
</evidence>
<dbReference type="NCBIfam" id="TIGR01241">
    <property type="entry name" value="FtsH_fam"/>
    <property type="match status" value="1"/>
</dbReference>
<dbReference type="PANTHER" id="PTHR43655">
    <property type="entry name" value="ATP-DEPENDENT PROTEASE"/>
    <property type="match status" value="1"/>
</dbReference>
<keyword evidence="19" id="KW-1185">Reference proteome</keyword>
<evidence type="ECO:0000256" key="4">
    <source>
        <dbReference type="ARBA" id="ARBA00010550"/>
    </source>
</evidence>
<dbReference type="PANTHER" id="PTHR43655:SF2">
    <property type="entry name" value="AFG3 LIKE MATRIX AAA PEPTIDASE SUBUNIT 2, ISOFORM A"/>
    <property type="match status" value="1"/>
</dbReference>
<comment type="subcellular location">
    <subcellularLocation>
        <location evidence="2">Mitochondrion membrane</location>
        <topology evidence="2">Multi-pass membrane protein</topology>
    </subcellularLocation>
</comment>
<name>A0A8J6CF98_DIALT</name>
<dbReference type="SMART" id="SM00382">
    <property type="entry name" value="AAA"/>
    <property type="match status" value="1"/>
</dbReference>
<keyword evidence="5" id="KW-0645">Protease</keyword>
<evidence type="ECO:0000256" key="13">
    <source>
        <dbReference type="ARBA" id="ARBA00023049"/>
    </source>
</evidence>
<dbReference type="InterPro" id="IPR003959">
    <property type="entry name" value="ATPase_AAA_core"/>
</dbReference>
<accession>A0A8J6CF98</accession>
<dbReference type="GO" id="GO:0034982">
    <property type="term" value="P:mitochondrial protein processing"/>
    <property type="evidence" value="ECO:0007669"/>
    <property type="project" value="TreeGrafter"/>
</dbReference>
<feature type="region of interest" description="Disordered" evidence="16">
    <location>
        <begin position="64"/>
        <end position="160"/>
    </location>
</feature>
<dbReference type="InterPro" id="IPR003960">
    <property type="entry name" value="ATPase_AAA_CS"/>
</dbReference>
<evidence type="ECO:0000256" key="7">
    <source>
        <dbReference type="ARBA" id="ARBA00022723"/>
    </source>
</evidence>
<dbReference type="GO" id="GO:0005745">
    <property type="term" value="C:m-AAA complex"/>
    <property type="evidence" value="ECO:0007669"/>
    <property type="project" value="TreeGrafter"/>
</dbReference>
<keyword evidence="14" id="KW-0496">Mitochondrion</keyword>
<evidence type="ECO:0000256" key="3">
    <source>
        <dbReference type="ARBA" id="ARBA00010044"/>
    </source>
</evidence>
<evidence type="ECO:0000256" key="10">
    <source>
        <dbReference type="ARBA" id="ARBA00022833"/>
    </source>
</evidence>
<keyword evidence="9" id="KW-0378">Hydrolase</keyword>
<dbReference type="GO" id="GO:0009535">
    <property type="term" value="C:chloroplast thylakoid membrane"/>
    <property type="evidence" value="ECO:0007669"/>
    <property type="project" value="TreeGrafter"/>
</dbReference>
<keyword evidence="8" id="KW-0547">Nucleotide-binding</keyword>
<dbReference type="SUPFAM" id="SSF52540">
    <property type="entry name" value="P-loop containing nucleoside triphosphate hydrolases"/>
    <property type="match status" value="1"/>
</dbReference>
<dbReference type="SUPFAM" id="SSF140990">
    <property type="entry name" value="FtsH protease domain-like"/>
    <property type="match status" value="1"/>
</dbReference>
<keyword evidence="15" id="KW-0472">Membrane</keyword>
<dbReference type="InterPro" id="IPR011546">
    <property type="entry name" value="Pept_M41_FtsH_extracell"/>
</dbReference>
<feature type="compositionally biased region" description="Low complexity" evidence="16">
    <location>
        <begin position="78"/>
        <end position="120"/>
    </location>
</feature>
<evidence type="ECO:0000256" key="1">
    <source>
        <dbReference type="ARBA" id="ARBA00001947"/>
    </source>
</evidence>
<dbReference type="HAMAP" id="MF_01458">
    <property type="entry name" value="FtsH"/>
    <property type="match status" value="1"/>
</dbReference>
<dbReference type="CDD" id="cd19501">
    <property type="entry name" value="RecA-like_FtsH"/>
    <property type="match status" value="1"/>
</dbReference>
<evidence type="ECO:0000313" key="18">
    <source>
        <dbReference type="EMBL" id="KAG8465413.1"/>
    </source>
</evidence>
<feature type="region of interest" description="Disordered" evidence="16">
    <location>
        <begin position="813"/>
        <end position="856"/>
    </location>
</feature>
<comment type="similarity">
    <text evidence="4">In the N-terminal section; belongs to the AAA ATPase family.</text>
</comment>
<keyword evidence="7" id="KW-0479">Metal-binding</keyword>
<keyword evidence="13" id="KW-0482">Metalloprotease</keyword>
<dbReference type="Proteomes" id="UP000751190">
    <property type="component" value="Unassembled WGS sequence"/>
</dbReference>
<feature type="compositionally biased region" description="Gly residues" evidence="16">
    <location>
        <begin position="121"/>
        <end position="146"/>
    </location>
</feature>
<dbReference type="InterPro" id="IPR005936">
    <property type="entry name" value="FtsH"/>
</dbReference>
<dbReference type="InterPro" id="IPR050928">
    <property type="entry name" value="ATP-dep_Zn_Metalloprotease"/>
</dbReference>
<reference evidence="18" key="1">
    <citation type="submission" date="2021-05" db="EMBL/GenBank/DDBJ databases">
        <title>The genome of the haptophyte Pavlova lutheri (Diacronema luteri, Pavlovales) - a model for lipid biosynthesis in eukaryotic algae.</title>
        <authorList>
            <person name="Hulatt C.J."/>
            <person name="Posewitz M.C."/>
        </authorList>
    </citation>
    <scope>NUCLEOTIDE SEQUENCE</scope>
    <source>
        <strain evidence="18">NIVA-4/92</strain>
    </source>
</reference>
<sequence>MLTALRRARLRAPAPRVQLWPHARDASVLTCAVVADARLSASRLPAMRHARLLCRPAPPGFGGFWGHVRPQKGPPGQPTAQPAAQPAAQPVVRPAGQPAAPKPPGGDAKAIKPEPATEPAAGGGGGAPGGGAGGGGNGGIGAGPKSGGPSPPPPEPPSAYNQNVLLALMLLVAFNSFTRPGPDSKELTFQEFHANLLAAGLVDHIVVVNKSRAKVFLRSDALALAEAGGAGDLGGALTAGAPAPALAAADAHGLSRFHFSIGSVQSLERKLEQAQTELGIHQTDFVPVLYETESSWANELFKMAPSLAIIALWLLLLRGTGGLGGAGGGGGGGGGLGGAARNIFQVGKAKPNVIKADKKPDVTFRDVAGCDEAKGEVAEFVTFLKETDKFAKLGARMPKGALLVGPPGTGKTMLAKATAGEASVPFLSISGSDFIEMFVGVGPSRVRDLFAQARAMAPCIIFIDEIDAVGRKRGRGGFAGGNDERENTLNQLLVEMDGFNTTSGIVILAATNRADILDDALLRPGRFDRQILVDLPDVTGRRDIFVTHLAKIKLGVDVESTAQTMASLTPGFSGADIANVCNEAALHAARQQSDAVGLEHFHSAIDRVVGGLEKKTKVMSELERTTVAHHEAGHATVGWFLEHASPLLKVSIVPRGRAALGYAQYVPKEAKLSTKAEMIDTICMMLGGRIAERLFFNKITTGAQDDLQKVTRLAYSLVTTYGMNDLMGNVSYPPTKPGDFASTRPYSEQTAELVDREVRALVDGAYERTMALLTDKKHLAKKLAELLLEKEVIMKDDVISVLGPRPWAELNSYAELTTGEKDAPPPPRDNGPDLRPPPDGSSPSPSVASTELHRPL</sequence>
<dbReference type="Pfam" id="PF06480">
    <property type="entry name" value="FtsH_ext"/>
    <property type="match status" value="1"/>
</dbReference>
<dbReference type="OMA" id="ARQKGNF"/>
<keyword evidence="10" id="KW-0862">Zinc</keyword>
<protein>
    <recommendedName>
        <fullName evidence="17">AAA+ ATPase domain-containing protein</fullName>
    </recommendedName>
</protein>
<dbReference type="GO" id="GO:0008270">
    <property type="term" value="F:zinc ion binding"/>
    <property type="evidence" value="ECO:0007669"/>
    <property type="project" value="InterPro"/>
</dbReference>
<feature type="compositionally biased region" description="Pro residues" evidence="16">
    <location>
        <begin position="824"/>
        <end position="840"/>
    </location>
</feature>
<dbReference type="FunFam" id="3.40.50.300:FF:000001">
    <property type="entry name" value="ATP-dependent zinc metalloprotease FtsH"/>
    <property type="match status" value="1"/>
</dbReference>
<dbReference type="GO" id="GO:0004222">
    <property type="term" value="F:metalloendopeptidase activity"/>
    <property type="evidence" value="ECO:0007669"/>
    <property type="project" value="InterPro"/>
</dbReference>
<dbReference type="PROSITE" id="PS00674">
    <property type="entry name" value="AAA"/>
    <property type="match status" value="1"/>
</dbReference>
<comment type="similarity">
    <text evidence="3">In the C-terminal section; belongs to the peptidase M41 family.</text>
</comment>
<evidence type="ECO:0000256" key="14">
    <source>
        <dbReference type="ARBA" id="ARBA00023128"/>
    </source>
</evidence>
<dbReference type="AlphaFoldDB" id="A0A8J6CF98"/>
<dbReference type="InterPro" id="IPR037219">
    <property type="entry name" value="Peptidase_M41-like"/>
</dbReference>
<dbReference type="FunFam" id="1.20.58.760:FF:000003">
    <property type="entry name" value="AFG3-like AAA ATPase 2"/>
    <property type="match status" value="1"/>
</dbReference>
<dbReference type="InterPro" id="IPR027417">
    <property type="entry name" value="P-loop_NTPase"/>
</dbReference>
<evidence type="ECO:0000256" key="11">
    <source>
        <dbReference type="ARBA" id="ARBA00022840"/>
    </source>
</evidence>
<dbReference type="Gene3D" id="1.10.8.60">
    <property type="match status" value="1"/>
</dbReference>
<feature type="domain" description="AAA+ ATPase" evidence="17">
    <location>
        <begin position="397"/>
        <end position="537"/>
    </location>
</feature>
<dbReference type="GO" id="GO:0005524">
    <property type="term" value="F:ATP binding"/>
    <property type="evidence" value="ECO:0007669"/>
    <property type="project" value="UniProtKB-KW"/>
</dbReference>
<dbReference type="FunFam" id="1.10.8.60:FF:000019">
    <property type="entry name" value="AFG3-like AAA ATPase 2"/>
    <property type="match status" value="1"/>
</dbReference>
<dbReference type="EMBL" id="JAGTXO010000010">
    <property type="protein sequence ID" value="KAG8465413.1"/>
    <property type="molecule type" value="Genomic_DNA"/>
</dbReference>
<keyword evidence="11" id="KW-0067">ATP-binding</keyword>
<evidence type="ECO:0000256" key="9">
    <source>
        <dbReference type="ARBA" id="ARBA00022801"/>
    </source>
</evidence>
<dbReference type="OrthoDB" id="1413014at2759"/>
<evidence type="ECO:0000313" key="19">
    <source>
        <dbReference type="Proteomes" id="UP000751190"/>
    </source>
</evidence>
<evidence type="ECO:0000256" key="16">
    <source>
        <dbReference type="SAM" id="MobiDB-lite"/>
    </source>
</evidence>
<dbReference type="InterPro" id="IPR041569">
    <property type="entry name" value="AAA_lid_3"/>
</dbReference>
<dbReference type="InterPro" id="IPR000642">
    <property type="entry name" value="Peptidase_M41"/>
</dbReference>
<evidence type="ECO:0000256" key="2">
    <source>
        <dbReference type="ARBA" id="ARBA00004225"/>
    </source>
</evidence>
<keyword evidence="12" id="KW-1133">Transmembrane helix</keyword>
<dbReference type="Gene3D" id="3.40.1690.20">
    <property type="match status" value="1"/>
</dbReference>
<keyword evidence="6" id="KW-0812">Transmembrane</keyword>
<comment type="cofactor">
    <cofactor evidence="1">
        <name>Zn(2+)</name>
        <dbReference type="ChEBI" id="CHEBI:29105"/>
    </cofactor>
</comment>
<dbReference type="GO" id="GO:0016887">
    <property type="term" value="F:ATP hydrolysis activity"/>
    <property type="evidence" value="ECO:0007669"/>
    <property type="project" value="InterPro"/>
</dbReference>
<proteinExistence type="inferred from homology"/>
<dbReference type="Pfam" id="PF01434">
    <property type="entry name" value="Peptidase_M41"/>
    <property type="match status" value="1"/>
</dbReference>
<evidence type="ECO:0000256" key="5">
    <source>
        <dbReference type="ARBA" id="ARBA00022670"/>
    </source>
</evidence>
<comment type="caution">
    <text evidence="18">The sequence shown here is derived from an EMBL/GenBank/DDBJ whole genome shotgun (WGS) entry which is preliminary data.</text>
</comment>
<dbReference type="Gene3D" id="3.40.50.300">
    <property type="entry name" value="P-loop containing nucleotide triphosphate hydrolases"/>
    <property type="match status" value="1"/>
</dbReference>
<evidence type="ECO:0000256" key="8">
    <source>
        <dbReference type="ARBA" id="ARBA00022741"/>
    </source>
</evidence>
<gene>
    <name evidence="18" type="ORF">KFE25_002720</name>
</gene>
<dbReference type="GO" id="GO:0004176">
    <property type="term" value="F:ATP-dependent peptidase activity"/>
    <property type="evidence" value="ECO:0007669"/>
    <property type="project" value="InterPro"/>
</dbReference>
<evidence type="ECO:0000256" key="6">
    <source>
        <dbReference type="ARBA" id="ARBA00022692"/>
    </source>
</evidence>
<dbReference type="InterPro" id="IPR003593">
    <property type="entry name" value="AAA+_ATPase"/>
</dbReference>
<dbReference type="Gene3D" id="1.20.58.760">
    <property type="entry name" value="Peptidase M41"/>
    <property type="match status" value="1"/>
</dbReference>
<organism evidence="18 19">
    <name type="scientific">Diacronema lutheri</name>
    <name type="common">Unicellular marine alga</name>
    <name type="synonym">Monochrysis lutheri</name>
    <dbReference type="NCBI Taxonomy" id="2081491"/>
    <lineage>
        <taxon>Eukaryota</taxon>
        <taxon>Haptista</taxon>
        <taxon>Haptophyta</taxon>
        <taxon>Pavlovophyceae</taxon>
        <taxon>Pavlovales</taxon>
        <taxon>Pavlovaceae</taxon>
        <taxon>Diacronema</taxon>
    </lineage>
</organism>
<dbReference type="Pfam" id="PF17862">
    <property type="entry name" value="AAA_lid_3"/>
    <property type="match status" value="1"/>
</dbReference>
<evidence type="ECO:0000256" key="15">
    <source>
        <dbReference type="ARBA" id="ARBA00023136"/>
    </source>
</evidence>
<dbReference type="Pfam" id="PF00004">
    <property type="entry name" value="AAA"/>
    <property type="match status" value="1"/>
</dbReference>
<evidence type="ECO:0000259" key="17">
    <source>
        <dbReference type="SMART" id="SM00382"/>
    </source>
</evidence>